<keyword evidence="11" id="KW-1185">Reference proteome</keyword>
<evidence type="ECO:0000256" key="2">
    <source>
        <dbReference type="ARBA" id="ARBA00005583"/>
    </source>
</evidence>
<feature type="transmembrane region" description="Helical" evidence="7">
    <location>
        <begin position="116"/>
        <end position="132"/>
    </location>
</feature>
<evidence type="ECO:0000313" key="11">
    <source>
        <dbReference type="Proteomes" id="UP000242246"/>
    </source>
</evidence>
<feature type="transmembrane region" description="Helical" evidence="7">
    <location>
        <begin position="138"/>
        <end position="161"/>
    </location>
</feature>
<dbReference type="GO" id="GO:0008360">
    <property type="term" value="P:regulation of cell shape"/>
    <property type="evidence" value="ECO:0007669"/>
    <property type="project" value="UniProtKB-KW"/>
</dbReference>
<accession>A0A2A5RWG7</accession>
<keyword evidence="7" id="KW-0131">Cell cycle</keyword>
<dbReference type="CDD" id="cd06852">
    <property type="entry name" value="GT_MraY"/>
    <property type="match status" value="1"/>
</dbReference>
<evidence type="ECO:0000256" key="9">
    <source>
        <dbReference type="PIRSR" id="PIRSR600715-1"/>
    </source>
</evidence>
<feature type="transmembrane region" description="Helical" evidence="7">
    <location>
        <begin position="251"/>
        <end position="272"/>
    </location>
</feature>
<reference evidence="10 11" key="1">
    <citation type="submission" date="2014-12" db="EMBL/GenBank/DDBJ databases">
        <title>Draft genome sequences of 10 type strains of Lactococcus.</title>
        <authorList>
            <person name="Sun Z."/>
            <person name="Zhong Z."/>
            <person name="Liu W."/>
            <person name="Zhang W."/>
            <person name="Zhang H."/>
        </authorList>
    </citation>
    <scope>NUCLEOTIDE SEQUENCE [LARGE SCALE GENOMIC DNA]</scope>
    <source>
        <strain evidence="10 11">DSM 20686</strain>
    </source>
</reference>
<evidence type="ECO:0000256" key="7">
    <source>
        <dbReference type="HAMAP-Rule" id="MF_00038"/>
    </source>
</evidence>
<dbReference type="Pfam" id="PF10555">
    <property type="entry name" value="MraY_sig1"/>
    <property type="match status" value="1"/>
</dbReference>
<feature type="transmembrane region" description="Helical" evidence="7">
    <location>
        <begin position="309"/>
        <end position="328"/>
    </location>
</feature>
<keyword evidence="7 9" id="KW-0460">Magnesium</keyword>
<feature type="binding site" evidence="9">
    <location>
        <position position="228"/>
    </location>
    <ligand>
        <name>Mg(2+)</name>
        <dbReference type="ChEBI" id="CHEBI:18420"/>
    </ligand>
</feature>
<dbReference type="EC" id="2.7.8.13" evidence="7 8"/>
<dbReference type="GO" id="GO:0051301">
    <property type="term" value="P:cell division"/>
    <property type="evidence" value="ECO:0007669"/>
    <property type="project" value="UniProtKB-KW"/>
</dbReference>
<evidence type="ECO:0000256" key="3">
    <source>
        <dbReference type="ARBA" id="ARBA00022679"/>
    </source>
</evidence>
<feature type="transmembrane region" description="Helical" evidence="7">
    <location>
        <begin position="6"/>
        <end position="27"/>
    </location>
</feature>
<dbReference type="GO" id="GO:0071555">
    <property type="term" value="P:cell wall organization"/>
    <property type="evidence" value="ECO:0007669"/>
    <property type="project" value="UniProtKB-KW"/>
</dbReference>
<dbReference type="GO" id="GO:0046872">
    <property type="term" value="F:metal ion binding"/>
    <property type="evidence" value="ECO:0007669"/>
    <property type="project" value="UniProtKB-KW"/>
</dbReference>
<name>A0A2A5RWG7_9LACT</name>
<dbReference type="Proteomes" id="UP000242246">
    <property type="component" value="Unassembled WGS sequence"/>
</dbReference>
<dbReference type="InterPro" id="IPR018480">
    <property type="entry name" value="PNAcMuramoyl-5peptid_Trfase_CS"/>
</dbReference>
<feature type="transmembrane region" description="Helical" evidence="7">
    <location>
        <begin position="224"/>
        <end position="245"/>
    </location>
</feature>
<dbReference type="GO" id="GO:0005886">
    <property type="term" value="C:plasma membrane"/>
    <property type="evidence" value="ECO:0007669"/>
    <property type="project" value="UniProtKB-SubCell"/>
</dbReference>
<dbReference type="EMBL" id="JXJX01000013">
    <property type="protein sequence ID" value="PCS05586.1"/>
    <property type="molecule type" value="Genomic_DNA"/>
</dbReference>
<comment type="catalytic activity">
    <reaction evidence="7">
        <text>UDP-N-acetyl-alpha-D-muramoyl-L-alanyl-gamma-D-glutamyl-L-lysyl-D-alanyl-D-alanine + di-trans,octa-cis-undecaprenyl phosphate = Mur2Ac(oyl-L-Ala-gamma-D-Glu-L-Lys-D-Ala-D-Ala)-di-trans,octa-cis-undecaprenyl diphosphate + UMP</text>
        <dbReference type="Rhea" id="RHEA:21920"/>
        <dbReference type="ChEBI" id="CHEBI:57865"/>
        <dbReference type="ChEBI" id="CHEBI:60032"/>
        <dbReference type="ChEBI" id="CHEBI:60392"/>
        <dbReference type="ChEBI" id="CHEBI:70758"/>
        <dbReference type="EC" id="2.7.8.13"/>
    </reaction>
</comment>
<evidence type="ECO:0000256" key="5">
    <source>
        <dbReference type="ARBA" id="ARBA00022989"/>
    </source>
</evidence>
<evidence type="ECO:0000313" key="10">
    <source>
        <dbReference type="EMBL" id="PCS05586.1"/>
    </source>
</evidence>
<feature type="transmembrane region" description="Helical" evidence="7">
    <location>
        <begin position="200"/>
        <end position="217"/>
    </location>
</feature>
<protein>
    <recommendedName>
        <fullName evidence="7 8">Phospho-N-acetylmuramoyl-pentapeptide-transferase</fullName>
        <ecNumber evidence="7 8">2.7.8.13</ecNumber>
    </recommendedName>
    <alternativeName>
        <fullName evidence="7">UDP-MurNAc-pentapeptide phosphotransferase</fullName>
    </alternativeName>
</protein>
<evidence type="ECO:0000256" key="4">
    <source>
        <dbReference type="ARBA" id="ARBA00022692"/>
    </source>
</evidence>
<comment type="cofactor">
    <cofactor evidence="7 9">
        <name>Mg(2+)</name>
        <dbReference type="ChEBI" id="CHEBI:18420"/>
    </cofactor>
</comment>
<dbReference type="InterPro" id="IPR000715">
    <property type="entry name" value="Glycosyl_transferase_4"/>
</dbReference>
<dbReference type="UniPathway" id="UPA00219"/>
<keyword evidence="7" id="KW-0133">Cell shape</keyword>
<keyword evidence="7" id="KW-0573">Peptidoglycan synthesis</keyword>
<keyword evidence="3 7" id="KW-0808">Transferase</keyword>
<feature type="transmembrane region" description="Helical" evidence="7">
    <location>
        <begin position="79"/>
        <end position="96"/>
    </location>
</feature>
<comment type="similarity">
    <text evidence="2 7">Belongs to the glycosyltransferase 4 family. MraY subfamily.</text>
</comment>
<dbReference type="GO" id="GO:0008963">
    <property type="term" value="F:phospho-N-acetylmuramoyl-pentapeptide-transferase activity"/>
    <property type="evidence" value="ECO:0007669"/>
    <property type="project" value="UniProtKB-UniRule"/>
</dbReference>
<keyword evidence="7 9" id="KW-0479">Metal-binding</keyword>
<proteinExistence type="inferred from homology"/>
<dbReference type="STRING" id="1348632.GCA_001591745_01724"/>
<dbReference type="AlphaFoldDB" id="A0A2A5RWG7"/>
<keyword evidence="7" id="KW-0961">Cell wall biogenesis/degradation</keyword>
<dbReference type="GO" id="GO:0009252">
    <property type="term" value="P:peptidoglycan biosynthetic process"/>
    <property type="evidence" value="ECO:0007669"/>
    <property type="project" value="UniProtKB-UniRule"/>
</dbReference>
<feature type="transmembrane region" description="Helical" evidence="7">
    <location>
        <begin position="173"/>
        <end position="194"/>
    </location>
</feature>
<keyword evidence="5 7" id="KW-1133">Transmembrane helix</keyword>
<comment type="caution">
    <text evidence="10">The sequence shown here is derived from an EMBL/GenBank/DDBJ whole genome shotgun (WGS) entry which is preliminary data.</text>
</comment>
<dbReference type="HAMAP" id="MF_00038">
    <property type="entry name" value="MraY"/>
    <property type="match status" value="1"/>
</dbReference>
<gene>
    <name evidence="7" type="primary">mraY</name>
    <name evidence="10" type="ORF">RU87_GL000503</name>
</gene>
<comment type="pathway">
    <text evidence="7">Cell wall biogenesis; peptidoglycan biosynthesis.</text>
</comment>
<comment type="function">
    <text evidence="7">Catalyzes the initial step of the lipid cycle reactions in the biosynthesis of the cell wall peptidoglycan: transfers peptidoglycan precursor phospho-MurNAc-pentapeptide from UDP-MurNAc-pentapeptide onto the lipid carrier undecaprenyl phosphate, yielding undecaprenyl-pyrophosphoryl-MurNAc-pentapeptide, known as lipid I.</text>
</comment>
<keyword evidence="4 7" id="KW-0812">Transmembrane</keyword>
<dbReference type="PANTHER" id="PTHR22926:SF5">
    <property type="entry name" value="PHOSPHO-N-ACETYLMURAMOYL-PENTAPEPTIDE-TRANSFERASE HOMOLOG"/>
    <property type="match status" value="1"/>
</dbReference>
<dbReference type="NCBIfam" id="TIGR00445">
    <property type="entry name" value="mraY"/>
    <property type="match status" value="1"/>
</dbReference>
<keyword evidence="7" id="KW-0132">Cell division</keyword>
<dbReference type="OrthoDB" id="9805475at2"/>
<feature type="binding site" evidence="9">
    <location>
        <position position="168"/>
    </location>
    <ligand>
        <name>Mg(2+)</name>
        <dbReference type="ChEBI" id="CHEBI:18420"/>
    </ligand>
</feature>
<keyword evidence="6 7" id="KW-0472">Membrane</keyword>
<dbReference type="PROSITE" id="PS01348">
    <property type="entry name" value="MRAY_2"/>
    <property type="match status" value="1"/>
</dbReference>
<sequence length="330" mass="36653">MILQLLIAGIVCFVVTLFSIPYFIQFFHKAKIGGQQMHEDVKQHAAKAGTPTMGGFVFVCASLIISLLFAIFLGELTSNFIIIWFVFAMFAIVGFLDDFLKIFRQINQGLTSVQKMLAQIVTGVIAYLIYLHEGGSNLLHIVGIEFNLGWFFIVFVIFWLVGFSNAVNLTDGIDGLATISVVISLIAYGIIAAYQSQFDILLLIVTIIASLLAFFIFNHKPAKIFMGDVGSLALGGLLGIISILLNAEWTLLLIGIVYVFETVSVMLQVSYFKLTHGKRIFRMTPVHHHFELGGLTGKGNPWSEWQVDAFFWSISLVGSIIALIIYFMCI</sequence>
<comment type="subcellular location">
    <subcellularLocation>
        <location evidence="7">Cell membrane</location>
        <topology evidence="7">Multi-pass membrane protein</topology>
    </subcellularLocation>
    <subcellularLocation>
        <location evidence="1">Membrane</location>
        <topology evidence="1">Multi-pass membrane protein</topology>
    </subcellularLocation>
</comment>
<dbReference type="RefSeq" id="WP_096835841.1">
    <property type="nucleotide sequence ID" value="NZ_JXJX01000013.1"/>
</dbReference>
<evidence type="ECO:0000256" key="6">
    <source>
        <dbReference type="ARBA" id="ARBA00023136"/>
    </source>
</evidence>
<evidence type="ECO:0000256" key="1">
    <source>
        <dbReference type="ARBA" id="ARBA00004141"/>
    </source>
</evidence>
<dbReference type="Pfam" id="PF00953">
    <property type="entry name" value="Glycos_transf_4"/>
    <property type="match status" value="1"/>
</dbReference>
<dbReference type="PANTHER" id="PTHR22926">
    <property type="entry name" value="PHOSPHO-N-ACETYLMURAMOYL-PENTAPEPTIDE-TRANSFERASE"/>
    <property type="match status" value="1"/>
</dbReference>
<feature type="transmembrane region" description="Helical" evidence="7">
    <location>
        <begin position="48"/>
        <end position="73"/>
    </location>
</feature>
<evidence type="ECO:0000256" key="8">
    <source>
        <dbReference type="NCBIfam" id="TIGR00445"/>
    </source>
</evidence>
<organism evidence="10 11">
    <name type="scientific">Pseudolactococcus plantarum</name>
    <dbReference type="NCBI Taxonomy" id="1365"/>
    <lineage>
        <taxon>Bacteria</taxon>
        <taxon>Bacillati</taxon>
        <taxon>Bacillota</taxon>
        <taxon>Bacilli</taxon>
        <taxon>Lactobacillales</taxon>
        <taxon>Streptococcaceae</taxon>
        <taxon>Pseudolactococcus</taxon>
    </lineage>
</organism>
<keyword evidence="7" id="KW-1003">Cell membrane</keyword>
<dbReference type="InterPro" id="IPR003524">
    <property type="entry name" value="PNAcMuramoyl-5peptid_Trfase"/>
</dbReference>